<evidence type="ECO:0000313" key="3">
    <source>
        <dbReference type="EMBL" id="MBB2182096.1"/>
    </source>
</evidence>
<dbReference type="Pfam" id="PF18984">
    <property type="entry name" value="DUF5717_N"/>
    <property type="match status" value="1"/>
</dbReference>
<evidence type="ECO:0000259" key="2">
    <source>
        <dbReference type="Pfam" id="PF18984"/>
    </source>
</evidence>
<name>A0A839JXH2_9FIRM</name>
<keyword evidence="4" id="KW-1185">Reference proteome</keyword>
<dbReference type="Proteomes" id="UP000574276">
    <property type="component" value="Unassembled WGS sequence"/>
</dbReference>
<evidence type="ECO:0000259" key="1">
    <source>
        <dbReference type="Pfam" id="PF18983"/>
    </source>
</evidence>
<sequence length="1182" mass="140565">MREKIERFSKGKYDFEQPQLQLSTEEISITVETGKVYEGSFTIGNTAGRVMKGVVYSSSRLLVLQEASFGGAENLIHYRFNAVYLKAGETHKGELHVVSDCGESTIPFIIQTEVPYCMTSLGKTKDLFQFTNLARMDWSEAKKVFRSEDFERIFLSNEDRYRFIYQKLIKNISTSQALEEFLITIHKKSPIRLNIDKTYAEYQVKNESFLDKLTLTKDHWGYSEIRVHTDAPFIELEQKFLWADRFIGNTYQMFYRINAEKLKPGNHFGHIWITTAYQTIQVSIQCKCSHEDGAENRPYDVKYSEYALIENYLHFRLNRIDLVKYLENTEDIMNEIPSGQNEFMKFLLKLHMAILSGKRKQAENLLSSLPEDETIRKEQSIPEYCAYLYLIALYRKEEAVTDHAAQTIRKYYENGYNDWSILWFLLYTDKRYEKNKEQKLLDIKEQFELGCHSPILYFEAVQIYNEEPFLLLELTQFEIQTINFGIRNYMISQETALQYAYLTNKRKTMHPLLYRGLTRLYDEYDTKEILSAICCMLIKGFKRSEKYFHWYRLAVEAQLRITELYEYYMYTVSDTMQEMLPQPILLYFIYNSSLNDSKKAFLYANVVKYKDKIDNIYHSYYKQMELFSFRMLEAHEINRNLAVLYQEFVLGRPLTSELAKHLPYVIYRYDLECSNPNIVSVTVAHRELNIQDTVPIIQGKAQIDLYTKSAELFFQDSHGNRYVESIPHTTTALINTEEIEGNLLPYSNHPKLLLHLFDRYQDYRIVNKNAILLRKKVLEMEGLAEEYYTECLQALIEYYYENYDDELLEYYLRKLDLRKVRPSERNQFLEMMVIRSCYDKVLEAFDEFGYEGISINRLLKLCSGWIISPADQMQQELILSLGYYIFSQGKYDIAILQYLIQHYQGALKDMIHLWQAGRSFELPTHSLDERLITQMLFTESELEYSYSVFLSYYKGISNHTLVRAFLSYFAFCYLVHDRAIAVELFPIMRRELNYEENDICLAAWLKYQSSNQNLTENERIYVEFSIQRLVRKGIKLWFFQNYSSIVTLPEQIRNRYFILYRGNPKYKVYLHYRIVSDKEQDYITERLPNTFLGIHSKEIILYHNEVLEYYITQETAEGEIETQHTEIRFYFDDKEKEISHYAHINRILKAIEAQDDVGLMELMIDYVQQEHIISACFEPILL</sequence>
<protein>
    <recommendedName>
        <fullName evidence="5">DUF5717 domain-containing protein</fullName>
    </recommendedName>
</protein>
<proteinExistence type="predicted"/>
<dbReference type="AlphaFoldDB" id="A0A839JXH2"/>
<organism evidence="3 4">
    <name type="scientific">Variimorphobacter saccharofermentans</name>
    <dbReference type="NCBI Taxonomy" id="2755051"/>
    <lineage>
        <taxon>Bacteria</taxon>
        <taxon>Bacillati</taxon>
        <taxon>Bacillota</taxon>
        <taxon>Clostridia</taxon>
        <taxon>Lachnospirales</taxon>
        <taxon>Lachnospiraceae</taxon>
        <taxon>Variimorphobacter</taxon>
    </lineage>
</organism>
<evidence type="ECO:0008006" key="5">
    <source>
        <dbReference type="Google" id="ProtNLM"/>
    </source>
</evidence>
<gene>
    <name evidence="3" type="ORF">H0486_04310</name>
</gene>
<dbReference type="InterPro" id="IPR043774">
    <property type="entry name" value="DUF5717_C"/>
</dbReference>
<dbReference type="Pfam" id="PF18983">
    <property type="entry name" value="DUF5717"/>
    <property type="match status" value="1"/>
</dbReference>
<dbReference type="RefSeq" id="WP_228351827.1">
    <property type="nucleotide sequence ID" value="NZ_JACEGA010000001.1"/>
</dbReference>
<feature type="domain" description="DUF5717" evidence="1">
    <location>
        <begin position="876"/>
        <end position="1177"/>
    </location>
</feature>
<feature type="domain" description="DUF5717" evidence="2">
    <location>
        <begin position="1"/>
        <end position="866"/>
    </location>
</feature>
<accession>A0A839JXH2</accession>
<evidence type="ECO:0000313" key="4">
    <source>
        <dbReference type="Proteomes" id="UP000574276"/>
    </source>
</evidence>
<reference evidence="3 4" key="1">
    <citation type="submission" date="2020-07" db="EMBL/GenBank/DDBJ databases">
        <title>Characterization and genome sequencing of isolate MD1, a novel member within the family Lachnospiraceae.</title>
        <authorList>
            <person name="Rettenmaier R."/>
            <person name="Di Bello L."/>
            <person name="Zinser C."/>
            <person name="Scheitz K."/>
            <person name="Liebl W."/>
            <person name="Zverlov V."/>
        </authorList>
    </citation>
    <scope>NUCLEOTIDE SEQUENCE [LARGE SCALE GENOMIC DNA]</scope>
    <source>
        <strain evidence="3 4">MD1</strain>
    </source>
</reference>
<dbReference type="InterPro" id="IPR043775">
    <property type="entry name" value="DUF5717_N"/>
</dbReference>
<dbReference type="EMBL" id="JACEGA010000001">
    <property type="protein sequence ID" value="MBB2182096.1"/>
    <property type="molecule type" value="Genomic_DNA"/>
</dbReference>
<comment type="caution">
    <text evidence="3">The sequence shown here is derived from an EMBL/GenBank/DDBJ whole genome shotgun (WGS) entry which is preliminary data.</text>
</comment>